<dbReference type="AlphaFoldDB" id="A0A022VX36"/>
<feature type="compositionally biased region" description="Polar residues" evidence="1">
    <location>
        <begin position="1"/>
        <end position="12"/>
    </location>
</feature>
<dbReference type="HOGENOM" id="CLU_1526255_0_0_1"/>
<dbReference type="EMBL" id="KK207889">
    <property type="protein sequence ID" value="EZF50298.1"/>
    <property type="molecule type" value="Genomic_DNA"/>
</dbReference>
<feature type="compositionally biased region" description="Basic and acidic residues" evidence="1">
    <location>
        <begin position="159"/>
        <end position="176"/>
    </location>
</feature>
<sequence>MKDQKGLSSSRYGSKEESTVLPTPGFSVAGAPVCRYLLYLHVYLRCLTVCLGLLSPVACQASVTLWLAVCRLSQVPTSSLFAFVPGPGRGQLRAGLSDQRGLHEGKKREEEEEKKKARSYITSREACWGRCWDDAACPCLLFQRETIALKKIKKKKRRTHEESTRRKTEKQTKTTN</sequence>
<gene>
    <name evidence="2" type="ORF">H103_06396</name>
</gene>
<accession>A0A022VX36</accession>
<evidence type="ECO:0000313" key="2">
    <source>
        <dbReference type="EMBL" id="EZF50298.1"/>
    </source>
</evidence>
<feature type="region of interest" description="Disordered" evidence="1">
    <location>
        <begin position="94"/>
        <end position="113"/>
    </location>
</feature>
<evidence type="ECO:0000256" key="1">
    <source>
        <dbReference type="SAM" id="MobiDB-lite"/>
    </source>
</evidence>
<name>A0A022VX36_TRIRU</name>
<reference evidence="2" key="1">
    <citation type="submission" date="2014-02" db="EMBL/GenBank/DDBJ databases">
        <title>The Genome Sequence of Trichophyton rubrum (morphotype fischeri) CBS 288.86.</title>
        <authorList>
            <consortium name="The Broad Institute Genomics Platform"/>
            <person name="Cuomo C.A."/>
            <person name="White T.C."/>
            <person name="Graser Y."/>
            <person name="Martinez-Rossi N."/>
            <person name="Heitman J."/>
            <person name="Young S.K."/>
            <person name="Zeng Q."/>
            <person name="Gargeya S."/>
            <person name="Abouelleil A."/>
            <person name="Alvarado L."/>
            <person name="Chapman S.B."/>
            <person name="Gainer-Dewar J."/>
            <person name="Goldberg J."/>
            <person name="Griggs A."/>
            <person name="Gujja S."/>
            <person name="Hansen M."/>
            <person name="Howarth C."/>
            <person name="Imamovic A."/>
            <person name="Larimer J."/>
            <person name="Martinez D."/>
            <person name="Murphy C."/>
            <person name="Pearson M.D."/>
            <person name="Persinoti G."/>
            <person name="Poon T."/>
            <person name="Priest M."/>
            <person name="Roberts A.D."/>
            <person name="Saif S."/>
            <person name="Shea T.D."/>
            <person name="Sykes S.N."/>
            <person name="Wortman J."/>
            <person name="Nusbaum C."/>
            <person name="Birren B."/>
        </authorList>
    </citation>
    <scope>NUCLEOTIDE SEQUENCE [LARGE SCALE GENOMIC DNA]</scope>
    <source>
        <strain evidence="2">CBS 288.86</strain>
    </source>
</reference>
<dbReference type="Proteomes" id="UP000023758">
    <property type="component" value="Unassembled WGS sequence"/>
</dbReference>
<proteinExistence type="predicted"/>
<organism evidence="2">
    <name type="scientific">Trichophyton rubrum CBS 288.86</name>
    <dbReference type="NCBI Taxonomy" id="1215330"/>
    <lineage>
        <taxon>Eukaryota</taxon>
        <taxon>Fungi</taxon>
        <taxon>Dikarya</taxon>
        <taxon>Ascomycota</taxon>
        <taxon>Pezizomycotina</taxon>
        <taxon>Eurotiomycetes</taxon>
        <taxon>Eurotiomycetidae</taxon>
        <taxon>Onygenales</taxon>
        <taxon>Arthrodermataceae</taxon>
        <taxon>Trichophyton</taxon>
    </lineage>
</organism>
<feature type="region of interest" description="Disordered" evidence="1">
    <location>
        <begin position="153"/>
        <end position="176"/>
    </location>
</feature>
<feature type="region of interest" description="Disordered" evidence="1">
    <location>
        <begin position="1"/>
        <end position="20"/>
    </location>
</feature>
<protein>
    <submittedName>
        <fullName evidence="2">Uncharacterized protein</fullName>
    </submittedName>
</protein>
<feature type="compositionally biased region" description="Basic and acidic residues" evidence="1">
    <location>
        <begin position="100"/>
        <end position="113"/>
    </location>
</feature>